<evidence type="ECO:0000259" key="6">
    <source>
        <dbReference type="PROSITE" id="PS50102"/>
    </source>
</evidence>
<evidence type="ECO:0000256" key="1">
    <source>
        <dbReference type="ARBA" id="ARBA00004123"/>
    </source>
</evidence>
<dbReference type="GO" id="GO:0003723">
    <property type="term" value="F:RNA binding"/>
    <property type="evidence" value="ECO:0007669"/>
    <property type="project" value="UniProtKB-UniRule"/>
</dbReference>
<feature type="compositionally biased region" description="Basic and acidic residues" evidence="5">
    <location>
        <begin position="69"/>
        <end position="83"/>
    </location>
</feature>
<keyword evidence="3" id="KW-0539">Nucleus</keyword>
<dbReference type="Pfam" id="PF00076">
    <property type="entry name" value="RRM_1"/>
    <property type="match status" value="1"/>
</dbReference>
<evidence type="ECO:0000256" key="2">
    <source>
        <dbReference type="ARBA" id="ARBA00022884"/>
    </source>
</evidence>
<dbReference type="InterPro" id="IPR035979">
    <property type="entry name" value="RBD_domain_sf"/>
</dbReference>
<dbReference type="PROSITE" id="PS50102">
    <property type="entry name" value="RRM"/>
    <property type="match status" value="1"/>
</dbReference>
<organism evidence="8 9">
    <name type="scientific">Oleoguttula mirabilis</name>
    <dbReference type="NCBI Taxonomy" id="1507867"/>
    <lineage>
        <taxon>Eukaryota</taxon>
        <taxon>Fungi</taxon>
        <taxon>Dikarya</taxon>
        <taxon>Ascomycota</taxon>
        <taxon>Pezizomycotina</taxon>
        <taxon>Dothideomycetes</taxon>
        <taxon>Dothideomycetidae</taxon>
        <taxon>Mycosphaerellales</taxon>
        <taxon>Teratosphaeriaceae</taxon>
        <taxon>Oleoguttula</taxon>
    </lineage>
</organism>
<comment type="subcellular location">
    <subcellularLocation>
        <location evidence="1">Nucleus</location>
    </subcellularLocation>
</comment>
<dbReference type="PANTHER" id="PTHR13948">
    <property type="entry name" value="RNA-BINDING PROTEIN"/>
    <property type="match status" value="1"/>
</dbReference>
<feature type="region of interest" description="Disordered" evidence="5">
    <location>
        <begin position="293"/>
        <end position="382"/>
    </location>
</feature>
<evidence type="ECO:0000256" key="5">
    <source>
        <dbReference type="SAM" id="MobiDB-lite"/>
    </source>
</evidence>
<dbReference type="Pfam" id="PF01585">
    <property type="entry name" value="G-patch"/>
    <property type="match status" value="1"/>
</dbReference>
<evidence type="ECO:0000313" key="9">
    <source>
        <dbReference type="Proteomes" id="UP001324427"/>
    </source>
</evidence>
<dbReference type="InterPro" id="IPR055494">
    <property type="entry name" value="DUF7066"/>
</dbReference>
<feature type="compositionally biased region" description="Polar residues" evidence="5">
    <location>
        <begin position="329"/>
        <end position="338"/>
    </location>
</feature>
<dbReference type="SMART" id="SM00443">
    <property type="entry name" value="G_patch"/>
    <property type="match status" value="1"/>
</dbReference>
<dbReference type="Proteomes" id="UP001324427">
    <property type="component" value="Unassembled WGS sequence"/>
</dbReference>
<feature type="domain" description="RRM" evidence="6">
    <location>
        <begin position="155"/>
        <end position="249"/>
    </location>
</feature>
<dbReference type="InterPro" id="IPR012677">
    <property type="entry name" value="Nucleotide-bd_a/b_plait_sf"/>
</dbReference>
<dbReference type="SUPFAM" id="SSF54928">
    <property type="entry name" value="RNA-binding domain, RBD"/>
    <property type="match status" value="1"/>
</dbReference>
<keyword evidence="9" id="KW-1185">Reference proteome</keyword>
<feature type="region of interest" description="Disordered" evidence="5">
    <location>
        <begin position="104"/>
        <end position="123"/>
    </location>
</feature>
<feature type="region of interest" description="Disordered" evidence="5">
    <location>
        <begin position="1"/>
        <end position="89"/>
    </location>
</feature>
<dbReference type="GO" id="GO:0005634">
    <property type="term" value="C:nucleus"/>
    <property type="evidence" value="ECO:0007669"/>
    <property type="project" value="UniProtKB-SubCell"/>
</dbReference>
<feature type="compositionally biased region" description="Basic and acidic residues" evidence="5">
    <location>
        <begin position="342"/>
        <end position="361"/>
    </location>
</feature>
<dbReference type="SMART" id="SM00360">
    <property type="entry name" value="RRM"/>
    <property type="match status" value="1"/>
</dbReference>
<dbReference type="InterPro" id="IPR000467">
    <property type="entry name" value="G_patch_dom"/>
</dbReference>
<dbReference type="PANTHER" id="PTHR13948:SF3">
    <property type="entry name" value="FI21118P1"/>
    <property type="match status" value="1"/>
</dbReference>
<feature type="compositionally biased region" description="Basic and acidic residues" evidence="5">
    <location>
        <begin position="484"/>
        <end position="494"/>
    </location>
</feature>
<gene>
    <name evidence="8" type="ORF">LTR36_005564</name>
</gene>
<dbReference type="Gene3D" id="3.30.70.330">
    <property type="match status" value="1"/>
</dbReference>
<evidence type="ECO:0000259" key="7">
    <source>
        <dbReference type="PROSITE" id="PS50174"/>
    </source>
</evidence>
<sequence length="626" mass="68384">MAGDTYRPARRSPPDDRYRSGRYQDSDRPTRGAYRDHERDHAFNSDLYDDRRYSSRSPRKGLDYDDEDGFRIRGREAQTHSRGDASYADTEVGYYDDGYTYSDALRSDQEARPPPAKRPYRGGERYEELYYEELPEVDLSYRGENDVSEKGPAWRLLLVRNLKESLTEDLFAKGLEKLHRGEDSPTGAPEGSLRRVIIVRDRETDKSMTFGFAEYHNVESAIAALAKADELGDKCTIASKVVQVSFPHLTVFPRADFGVAETSEKFTVFMPNSGARHKYHDARYYPSELMISEEAPRGPSTPPKETGSGGVRTLQSKEKSKKRKAPGTTAPTHLQHWQNKAAELRSQEEKVAAEKDKERASKKAQPPASGVNAISATPPPTTVESSQQTFCIDTPQRKCCYLCAGKFPTSEALQRHLKESAKHAANLENPATTQTAFEKLGKAGVSEGATVKLLVVVPSLPKKKVSGDSSSAAEQAAMDLQYRDRAAERRKEEAQTGGTKPANVSFSLKGGVGGNKGKSKSTSAPATAEAGQQPAHKPSYGKGMGMLQKAGWSEGQGLGAADGTMGRAAPIEQMVYARGVGLGHEGGKRGEAVEEAARMTKGGGGEGFLEMTKAGARSRYDKMASS</sequence>
<evidence type="ECO:0008006" key="10">
    <source>
        <dbReference type="Google" id="ProtNLM"/>
    </source>
</evidence>
<dbReference type="AlphaFoldDB" id="A0AAV9JF37"/>
<protein>
    <recommendedName>
        <fullName evidence="10">G-patch domain-containing protein</fullName>
    </recommendedName>
</protein>
<dbReference type="GO" id="GO:0000398">
    <property type="term" value="P:mRNA splicing, via spliceosome"/>
    <property type="evidence" value="ECO:0007669"/>
    <property type="project" value="TreeGrafter"/>
</dbReference>
<dbReference type="Pfam" id="PF23217">
    <property type="entry name" value="DUF7066"/>
    <property type="match status" value="1"/>
</dbReference>
<proteinExistence type="predicted"/>
<feature type="region of interest" description="Disordered" evidence="5">
    <location>
        <begin position="484"/>
        <end position="544"/>
    </location>
</feature>
<dbReference type="EMBL" id="JAVFHQ010000032">
    <property type="protein sequence ID" value="KAK4543421.1"/>
    <property type="molecule type" value="Genomic_DNA"/>
</dbReference>
<name>A0AAV9JF37_9PEZI</name>
<feature type="compositionally biased region" description="Basic and acidic residues" evidence="5">
    <location>
        <begin position="12"/>
        <end position="53"/>
    </location>
</feature>
<keyword evidence="2 4" id="KW-0694">RNA-binding</keyword>
<reference evidence="8 9" key="1">
    <citation type="submission" date="2021-11" db="EMBL/GenBank/DDBJ databases">
        <title>Black yeast isolated from Biological Soil Crust.</title>
        <authorList>
            <person name="Kurbessoian T."/>
        </authorList>
    </citation>
    <scope>NUCLEOTIDE SEQUENCE [LARGE SCALE GENOMIC DNA]</scope>
    <source>
        <strain evidence="8 9">CCFEE 5522</strain>
    </source>
</reference>
<feature type="domain" description="G-patch" evidence="7">
    <location>
        <begin position="539"/>
        <end position="587"/>
    </location>
</feature>
<accession>A0AAV9JF37</accession>
<dbReference type="InterPro" id="IPR000504">
    <property type="entry name" value="RRM_dom"/>
</dbReference>
<dbReference type="PROSITE" id="PS50174">
    <property type="entry name" value="G_PATCH"/>
    <property type="match status" value="1"/>
</dbReference>
<evidence type="ECO:0000313" key="8">
    <source>
        <dbReference type="EMBL" id="KAK4543421.1"/>
    </source>
</evidence>
<evidence type="ECO:0000256" key="4">
    <source>
        <dbReference type="PROSITE-ProRule" id="PRU00176"/>
    </source>
</evidence>
<comment type="caution">
    <text evidence="8">The sequence shown here is derived from an EMBL/GenBank/DDBJ whole genome shotgun (WGS) entry which is preliminary data.</text>
</comment>
<evidence type="ECO:0000256" key="3">
    <source>
        <dbReference type="ARBA" id="ARBA00023242"/>
    </source>
</evidence>
<feature type="compositionally biased region" description="Polar residues" evidence="5">
    <location>
        <begin position="496"/>
        <end position="506"/>
    </location>
</feature>